<protein>
    <recommendedName>
        <fullName evidence="7">AP2/ERF domain-containing protein</fullName>
    </recommendedName>
</protein>
<dbReference type="Gene3D" id="3.30.730.10">
    <property type="entry name" value="AP2/ERF domain"/>
    <property type="match status" value="1"/>
</dbReference>
<dbReference type="PROSITE" id="PS51032">
    <property type="entry name" value="AP2_ERF"/>
    <property type="match status" value="1"/>
</dbReference>
<comment type="caution">
    <text evidence="8">The sequence shown here is derived from an EMBL/GenBank/DDBJ whole genome shotgun (WGS) entry which is preliminary data.</text>
</comment>
<evidence type="ECO:0000256" key="2">
    <source>
        <dbReference type="ARBA" id="ARBA00023015"/>
    </source>
</evidence>
<feature type="compositionally biased region" description="Basic and acidic residues" evidence="6">
    <location>
        <begin position="78"/>
        <end position="88"/>
    </location>
</feature>
<dbReference type="AlphaFoldDB" id="A0A397BH57"/>
<dbReference type="InterPro" id="IPR016177">
    <property type="entry name" value="DNA-bd_dom_sf"/>
</dbReference>
<evidence type="ECO:0000259" key="7">
    <source>
        <dbReference type="PROSITE" id="PS51032"/>
    </source>
</evidence>
<keyword evidence="5" id="KW-0539">Nucleus</keyword>
<sequence>MNHCDFASISSAMMSVSFKRAAALAVRTASTPTTKRLLRTTSRTACLVLGESIPRVATSLNLRTMSLHTSRSMLKGVTDDSKDVHAVDVDDDEDEDDEIEDSDNNDADDDADDDDEGVASETYTGVTYHESRVKKWSASVTVGNIEVDAGEFWTEEDAAKGYDELVRMYLEPGAAALHFPDGHPDDVDNASNDASSLSHEWNLPDAGSRHADIIPPIQKYVDME</sequence>
<name>A0A397BH57_APHAT</name>
<feature type="compositionally biased region" description="Low complexity" evidence="6">
    <location>
        <begin position="189"/>
        <end position="198"/>
    </location>
</feature>
<keyword evidence="4" id="KW-0804">Transcription</keyword>
<keyword evidence="3" id="KW-0238">DNA-binding</keyword>
<dbReference type="GO" id="GO:0005634">
    <property type="term" value="C:nucleus"/>
    <property type="evidence" value="ECO:0007669"/>
    <property type="project" value="UniProtKB-SubCell"/>
</dbReference>
<feature type="region of interest" description="Disordered" evidence="6">
    <location>
        <begin position="78"/>
        <end position="124"/>
    </location>
</feature>
<dbReference type="SUPFAM" id="SSF54171">
    <property type="entry name" value="DNA-binding domain"/>
    <property type="match status" value="1"/>
</dbReference>
<keyword evidence="2" id="KW-0805">Transcription regulation</keyword>
<evidence type="ECO:0000256" key="4">
    <source>
        <dbReference type="ARBA" id="ARBA00023163"/>
    </source>
</evidence>
<reference evidence="8 9" key="1">
    <citation type="submission" date="2018-08" db="EMBL/GenBank/DDBJ databases">
        <title>Aphanomyces genome sequencing and annotation.</title>
        <authorList>
            <person name="Minardi D."/>
            <person name="Oidtmann B."/>
            <person name="Van Der Giezen M."/>
            <person name="Studholme D.J."/>
        </authorList>
    </citation>
    <scope>NUCLEOTIDE SEQUENCE [LARGE SCALE GENOMIC DNA]</scope>
    <source>
        <strain evidence="8 9">Yx</strain>
    </source>
</reference>
<feature type="compositionally biased region" description="Acidic residues" evidence="6">
    <location>
        <begin position="89"/>
        <end position="118"/>
    </location>
</feature>
<gene>
    <name evidence="8" type="ORF">DYB25_008441</name>
</gene>
<evidence type="ECO:0000256" key="3">
    <source>
        <dbReference type="ARBA" id="ARBA00023125"/>
    </source>
</evidence>
<dbReference type="InterPro" id="IPR001471">
    <property type="entry name" value="AP2/ERF_dom"/>
</dbReference>
<evidence type="ECO:0000313" key="9">
    <source>
        <dbReference type="Proteomes" id="UP000266239"/>
    </source>
</evidence>
<organism evidence="8 9">
    <name type="scientific">Aphanomyces astaci</name>
    <name type="common">Crayfish plague agent</name>
    <dbReference type="NCBI Taxonomy" id="112090"/>
    <lineage>
        <taxon>Eukaryota</taxon>
        <taxon>Sar</taxon>
        <taxon>Stramenopiles</taxon>
        <taxon>Oomycota</taxon>
        <taxon>Saprolegniomycetes</taxon>
        <taxon>Saprolegniales</taxon>
        <taxon>Verrucalvaceae</taxon>
        <taxon>Aphanomyces</taxon>
    </lineage>
</organism>
<feature type="region of interest" description="Disordered" evidence="6">
    <location>
        <begin position="183"/>
        <end position="208"/>
    </location>
</feature>
<dbReference type="EMBL" id="QUTA01004822">
    <property type="protein sequence ID" value="RHY18261.1"/>
    <property type="molecule type" value="Genomic_DNA"/>
</dbReference>
<dbReference type="InterPro" id="IPR036955">
    <property type="entry name" value="AP2/ERF_dom_sf"/>
</dbReference>
<evidence type="ECO:0000313" key="8">
    <source>
        <dbReference type="EMBL" id="RHY18261.1"/>
    </source>
</evidence>
<dbReference type="VEuPathDB" id="FungiDB:H257_07103"/>
<dbReference type="GO" id="GO:0003700">
    <property type="term" value="F:DNA-binding transcription factor activity"/>
    <property type="evidence" value="ECO:0007669"/>
    <property type="project" value="InterPro"/>
</dbReference>
<evidence type="ECO:0000256" key="5">
    <source>
        <dbReference type="ARBA" id="ARBA00023242"/>
    </source>
</evidence>
<evidence type="ECO:0000256" key="1">
    <source>
        <dbReference type="ARBA" id="ARBA00004123"/>
    </source>
</evidence>
<evidence type="ECO:0000256" key="6">
    <source>
        <dbReference type="SAM" id="MobiDB-lite"/>
    </source>
</evidence>
<accession>A0A397BH57</accession>
<proteinExistence type="predicted"/>
<dbReference type="Proteomes" id="UP000266239">
    <property type="component" value="Unassembled WGS sequence"/>
</dbReference>
<dbReference type="GO" id="GO:0003677">
    <property type="term" value="F:DNA binding"/>
    <property type="evidence" value="ECO:0007669"/>
    <property type="project" value="UniProtKB-KW"/>
</dbReference>
<feature type="domain" description="AP2/ERF" evidence="7">
    <location>
        <begin position="122"/>
        <end position="180"/>
    </location>
</feature>
<comment type="subcellular location">
    <subcellularLocation>
        <location evidence="1">Nucleus</location>
    </subcellularLocation>
</comment>